<feature type="signal peptide" evidence="2">
    <location>
        <begin position="1"/>
        <end position="22"/>
    </location>
</feature>
<dbReference type="InterPro" id="IPR002470">
    <property type="entry name" value="Peptidase_S9A"/>
</dbReference>
<name>A0ABW8KUT8_9GAMM</name>
<keyword evidence="1 4" id="KW-0378">Hydrolase</keyword>
<dbReference type="Proteomes" id="UP001620262">
    <property type="component" value="Unassembled WGS sequence"/>
</dbReference>
<evidence type="ECO:0000313" key="5">
    <source>
        <dbReference type="Proteomes" id="UP001620262"/>
    </source>
</evidence>
<dbReference type="PANTHER" id="PTHR42776">
    <property type="entry name" value="SERINE PEPTIDASE S9 FAMILY MEMBER"/>
    <property type="match status" value="1"/>
</dbReference>
<evidence type="ECO:0000313" key="4">
    <source>
        <dbReference type="EMBL" id="MFK3862988.1"/>
    </source>
</evidence>
<evidence type="ECO:0000256" key="1">
    <source>
        <dbReference type="ARBA" id="ARBA00022801"/>
    </source>
</evidence>
<keyword evidence="2" id="KW-0732">Signal</keyword>
<dbReference type="SUPFAM" id="SSF53474">
    <property type="entry name" value="alpha/beta-Hydrolases"/>
    <property type="match status" value="1"/>
</dbReference>
<dbReference type="EC" id="3.4.-.-" evidence="4"/>
<evidence type="ECO:0000256" key="2">
    <source>
        <dbReference type="SAM" id="SignalP"/>
    </source>
</evidence>
<feature type="domain" description="Peptidase S9 prolyl oligopeptidase catalytic" evidence="3">
    <location>
        <begin position="442"/>
        <end position="652"/>
    </location>
</feature>
<evidence type="ECO:0000259" key="3">
    <source>
        <dbReference type="Pfam" id="PF00326"/>
    </source>
</evidence>
<dbReference type="PANTHER" id="PTHR42776:SF27">
    <property type="entry name" value="DIPEPTIDYL PEPTIDASE FAMILY MEMBER 6"/>
    <property type="match status" value="1"/>
</dbReference>
<dbReference type="PRINTS" id="PR00862">
    <property type="entry name" value="PROLIGOPTASE"/>
</dbReference>
<sequence length="653" mass="73055">MSKMMQLIVVITLCVVSFMSDANQSAPAVDDFSRSSEYSQVKISPKGSYLAVIMQPEGKKMLVILDAKKFTIHHAINFESNAQVGAYHWVSDDRVVVAKEYLRGWQDHPEYYGELYGVNADGSKAKYLVGYLGEMQTGSHIKKATPLYGTSYLLDPLIHDEDKMLIVTYPCTSSSEPHTVVYEVDIFSGKRRKVTRSPSRMANFLTDHEGNVRVAVSSDDYIKSTIHTREKSGGDWQALDLGDLTYSDVELHAFDSSGDAVYITASISGEAQGLYKLNLKTRAVDLIHKEEKVSPKQIWVDEASKELFAIETELGYPTYAFVDGQSDKSMRLKSLISALRGEQVQLVSSTEDGDTNIIYASNDRNPGQYYLFDAKSNNLRFLFASRSWIDAEQMAQTKPVSYTSRDGLTIYGYLTVPNNTIEKNLPLVVMPHGGPHGPRDWWGFDPDAQLLASRGMAVLKVNFRGSGGFGRNFEHAGHRKWGAEIQFDIIDGVKYLVEQGTVNKNNICIMGASFGGYSALQSAILEPDMFKCAIGVVGVYDLPLMFKEGDVAERDSGQRYLQNVLGTDEAQLKAFSPSYNIDKLKDPVLIVHGGEDQRAPIEQAESLIAALKKAKHPYIYELLKDEGHGFYKQEHRTRYYQQVLTFLDQHLTM</sequence>
<dbReference type="InterPro" id="IPR001375">
    <property type="entry name" value="Peptidase_S9_cat"/>
</dbReference>
<comment type="caution">
    <text evidence="4">The sequence shown here is derived from an EMBL/GenBank/DDBJ whole genome shotgun (WGS) entry which is preliminary data.</text>
</comment>
<dbReference type="EMBL" id="JBJDOT010000003">
    <property type="protein sequence ID" value="MFK3862988.1"/>
    <property type="molecule type" value="Genomic_DNA"/>
</dbReference>
<protein>
    <submittedName>
        <fullName evidence="4">Alpha/beta hydrolase family protein</fullName>
        <ecNumber evidence="4">3.4.-.-</ecNumber>
    </submittedName>
</protein>
<accession>A0ABW8KUT8</accession>
<proteinExistence type="predicted"/>
<feature type="chain" id="PRO_5045105767" evidence="2">
    <location>
        <begin position="23"/>
        <end position="653"/>
    </location>
</feature>
<gene>
    <name evidence="4" type="ORF">ACI2JU_03755</name>
</gene>
<dbReference type="GO" id="GO:0016787">
    <property type="term" value="F:hydrolase activity"/>
    <property type="evidence" value="ECO:0007669"/>
    <property type="project" value="UniProtKB-KW"/>
</dbReference>
<dbReference type="InterPro" id="IPR029058">
    <property type="entry name" value="AB_hydrolase_fold"/>
</dbReference>
<dbReference type="Pfam" id="PF00326">
    <property type="entry name" value="Peptidase_S9"/>
    <property type="match status" value="1"/>
</dbReference>
<dbReference type="Gene3D" id="3.40.50.1820">
    <property type="entry name" value="alpha/beta hydrolase"/>
    <property type="match status" value="1"/>
</dbReference>
<dbReference type="SUPFAM" id="SSF82171">
    <property type="entry name" value="DPP6 N-terminal domain-like"/>
    <property type="match status" value="1"/>
</dbReference>
<organism evidence="4 5">
    <name type="scientific">Pseudoalteromonas rhizosphaerae</name>
    <dbReference type="NCBI Taxonomy" id="2518973"/>
    <lineage>
        <taxon>Bacteria</taxon>
        <taxon>Pseudomonadati</taxon>
        <taxon>Pseudomonadota</taxon>
        <taxon>Gammaproteobacteria</taxon>
        <taxon>Alteromonadales</taxon>
        <taxon>Pseudoalteromonadaceae</taxon>
        <taxon>Pseudoalteromonas</taxon>
    </lineage>
</organism>
<dbReference type="RefSeq" id="WP_404674771.1">
    <property type="nucleotide sequence ID" value="NZ_JBJDOT010000003.1"/>
</dbReference>
<keyword evidence="5" id="KW-1185">Reference proteome</keyword>
<reference evidence="4 5" key="1">
    <citation type="submission" date="2024-11" db="EMBL/GenBank/DDBJ databases">
        <title>The Natural Products Discovery Center: Release of the First 8490 Sequenced Strains for Exploring Actinobacteria Biosynthetic Diversity.</title>
        <authorList>
            <person name="Kalkreuter E."/>
            <person name="Kautsar S.A."/>
            <person name="Yang D."/>
            <person name="Bader C.D."/>
            <person name="Teijaro C.N."/>
            <person name="Fluegel L."/>
            <person name="Davis C.M."/>
            <person name="Simpson J.R."/>
            <person name="Lauterbach L."/>
            <person name="Steele A.D."/>
            <person name="Gui C."/>
            <person name="Meng S."/>
            <person name="Li G."/>
            <person name="Viehrig K."/>
            <person name="Ye F."/>
            <person name="Su P."/>
            <person name="Kiefer A.F."/>
            <person name="Nichols A."/>
            <person name="Cepeda A.J."/>
            <person name="Yan W."/>
            <person name="Fan B."/>
            <person name="Jiang Y."/>
            <person name="Adhikari A."/>
            <person name="Zheng C.-J."/>
            <person name="Schuster L."/>
            <person name="Cowan T.M."/>
            <person name="Smanski M.J."/>
            <person name="Chevrette M.G."/>
            <person name="De Carvalho L.P.S."/>
            <person name="Shen B."/>
        </authorList>
    </citation>
    <scope>NUCLEOTIDE SEQUENCE [LARGE SCALE GENOMIC DNA]</scope>
    <source>
        <strain evidence="4 5">NPDC078403</strain>
    </source>
</reference>